<dbReference type="eggNOG" id="KOG3186">
    <property type="taxonomic scope" value="Eukaryota"/>
</dbReference>
<accession>S8AB76</accession>
<gene>
    <name evidence="5" type="ORF">H072_5977</name>
</gene>
<dbReference type="OrthoDB" id="21254at2759"/>
<comment type="caution">
    <text evidence="5">The sequence shown here is derived from an EMBL/GenBank/DDBJ whole genome shotgun (WGS) entry which is preliminary data.</text>
</comment>
<protein>
    <recommendedName>
        <fullName evidence="4">HORMA domain-containing protein</fullName>
    </recommendedName>
</protein>
<dbReference type="Pfam" id="PF02301">
    <property type="entry name" value="HORMA"/>
    <property type="match status" value="1"/>
</dbReference>
<dbReference type="OMA" id="KEEQTWI"/>
<dbReference type="STRING" id="1284197.S8AB76"/>
<dbReference type="Proteomes" id="UP000015100">
    <property type="component" value="Unassembled WGS sequence"/>
</dbReference>
<dbReference type="InterPro" id="IPR036570">
    <property type="entry name" value="HORMA_dom_sf"/>
</dbReference>
<dbReference type="PANTHER" id="PTHR11842:SF10">
    <property type="entry name" value="MITOTIC SPINDLE ASSEMBLY CHECKPOINT PROTEIN MAD2B"/>
    <property type="match status" value="1"/>
</dbReference>
<reference evidence="6" key="2">
    <citation type="submission" date="2013-04" db="EMBL/GenBank/DDBJ databases">
        <title>Genomic mechanisms accounting for the adaptation to parasitism in nematode-trapping fungi.</title>
        <authorList>
            <person name="Ahren D.G."/>
        </authorList>
    </citation>
    <scope>NUCLEOTIDE SEQUENCE [LARGE SCALE GENOMIC DNA]</scope>
    <source>
        <strain evidence="6">CBS 200.50</strain>
    </source>
</reference>
<evidence type="ECO:0000313" key="6">
    <source>
        <dbReference type="Proteomes" id="UP000015100"/>
    </source>
</evidence>
<dbReference type="GO" id="GO:0016035">
    <property type="term" value="C:zeta DNA polymerase complex"/>
    <property type="evidence" value="ECO:0007669"/>
    <property type="project" value="TreeGrafter"/>
</dbReference>
<evidence type="ECO:0000256" key="3">
    <source>
        <dbReference type="SAM" id="Phobius"/>
    </source>
</evidence>
<dbReference type="HOGENOM" id="CLU_050394_1_1_1"/>
<proteinExistence type="inferred from homology"/>
<comment type="similarity">
    <text evidence="1">Belongs to the MAD2 family.</text>
</comment>
<dbReference type="AlphaFoldDB" id="S8AB76"/>
<dbReference type="Gene3D" id="3.30.900.10">
    <property type="entry name" value="HORMA domain"/>
    <property type="match status" value="1"/>
</dbReference>
<evidence type="ECO:0000259" key="4">
    <source>
        <dbReference type="PROSITE" id="PS50815"/>
    </source>
</evidence>
<evidence type="ECO:0000256" key="2">
    <source>
        <dbReference type="SAM" id="MobiDB-lite"/>
    </source>
</evidence>
<evidence type="ECO:0000313" key="5">
    <source>
        <dbReference type="EMBL" id="EPS40210.1"/>
    </source>
</evidence>
<sequence>MDRKRIPIDTYANLVASFADLLLVSIHTILYERGIYPASLFIAARKYNHPVRQARHPRVCQWIQDAVTACSEELLKCTVDLVSVNIISPTNKPLERFVFDVSRFPVVAQSDIHSPFVVAAAYDDLNSTPTVPDSQDSHQVDIEEQLRAIITKLSYSSVKLGKLPKDCTFSVSMELKQDSPVPEGNPPVWVAAEHQGGDNPRRQGASSQKAAETNRTIPVRSLDMGAFALETWVEESEAKRDIETE</sequence>
<dbReference type="EMBL" id="AQGS01000433">
    <property type="protein sequence ID" value="EPS40210.1"/>
    <property type="molecule type" value="Genomic_DNA"/>
</dbReference>
<dbReference type="InterPro" id="IPR045091">
    <property type="entry name" value="Mad2-like"/>
</dbReference>
<dbReference type="PANTHER" id="PTHR11842">
    <property type="entry name" value="MITOTIC SPINDLE ASSEMBLY CHECKPOINT PROTEIN MAD2"/>
    <property type="match status" value="1"/>
</dbReference>
<keyword evidence="3" id="KW-0472">Membrane</keyword>
<keyword evidence="6" id="KW-1185">Reference proteome</keyword>
<keyword evidence="3" id="KW-1133">Transmembrane helix</keyword>
<dbReference type="SUPFAM" id="SSF56019">
    <property type="entry name" value="The spindle assembly checkpoint protein mad2"/>
    <property type="match status" value="1"/>
</dbReference>
<feature type="transmembrane region" description="Helical" evidence="3">
    <location>
        <begin position="12"/>
        <end position="31"/>
    </location>
</feature>
<evidence type="ECO:0000256" key="1">
    <source>
        <dbReference type="ARBA" id="ARBA00010348"/>
    </source>
</evidence>
<name>S8AB76_DACHA</name>
<reference evidence="5 6" key="1">
    <citation type="journal article" date="2013" name="PLoS Genet.">
        <title>Genomic mechanisms accounting for the adaptation to parasitism in nematode-trapping fungi.</title>
        <authorList>
            <person name="Meerupati T."/>
            <person name="Andersson K.M."/>
            <person name="Friman E."/>
            <person name="Kumar D."/>
            <person name="Tunlid A."/>
            <person name="Ahren D."/>
        </authorList>
    </citation>
    <scope>NUCLEOTIDE SEQUENCE [LARGE SCALE GENOMIC DNA]</scope>
    <source>
        <strain evidence="5 6">CBS 200.50</strain>
    </source>
</reference>
<dbReference type="PROSITE" id="PS50815">
    <property type="entry name" value="HORMA"/>
    <property type="match status" value="1"/>
</dbReference>
<feature type="domain" description="HORMA" evidence="4">
    <location>
        <begin position="12"/>
        <end position="233"/>
    </location>
</feature>
<dbReference type="InterPro" id="IPR003511">
    <property type="entry name" value="HORMA_dom"/>
</dbReference>
<organism evidence="5 6">
    <name type="scientific">Dactylellina haptotyla (strain CBS 200.50)</name>
    <name type="common">Nematode-trapping fungus</name>
    <name type="synonym">Monacrosporium haptotylum</name>
    <dbReference type="NCBI Taxonomy" id="1284197"/>
    <lineage>
        <taxon>Eukaryota</taxon>
        <taxon>Fungi</taxon>
        <taxon>Dikarya</taxon>
        <taxon>Ascomycota</taxon>
        <taxon>Pezizomycotina</taxon>
        <taxon>Orbiliomycetes</taxon>
        <taxon>Orbiliales</taxon>
        <taxon>Orbiliaceae</taxon>
        <taxon>Dactylellina</taxon>
    </lineage>
</organism>
<feature type="region of interest" description="Disordered" evidence="2">
    <location>
        <begin position="177"/>
        <end position="218"/>
    </location>
</feature>
<keyword evidence="3" id="KW-0812">Transmembrane</keyword>
<feature type="compositionally biased region" description="Polar residues" evidence="2">
    <location>
        <begin position="204"/>
        <end position="216"/>
    </location>
</feature>